<dbReference type="AlphaFoldDB" id="A0A8B6GH10"/>
<dbReference type="Proteomes" id="UP000596742">
    <property type="component" value="Unassembled WGS sequence"/>
</dbReference>
<dbReference type="EMBL" id="UYJE01008451">
    <property type="protein sequence ID" value="VDI63968.1"/>
    <property type="molecule type" value="Genomic_DNA"/>
</dbReference>
<reference evidence="2" key="1">
    <citation type="submission" date="2018-11" db="EMBL/GenBank/DDBJ databases">
        <authorList>
            <person name="Alioto T."/>
            <person name="Alioto T."/>
        </authorList>
    </citation>
    <scope>NUCLEOTIDE SEQUENCE</scope>
</reference>
<evidence type="ECO:0000313" key="2">
    <source>
        <dbReference type="EMBL" id="VDI63968.1"/>
    </source>
</evidence>
<protein>
    <recommendedName>
        <fullName evidence="4">C2H2-type domain-containing protein</fullName>
    </recommendedName>
</protein>
<accession>A0A8B6GH10</accession>
<name>A0A8B6GH10_MYTGA</name>
<feature type="non-terminal residue" evidence="2">
    <location>
        <position position="1"/>
    </location>
</feature>
<organism evidence="2 3">
    <name type="scientific">Mytilus galloprovincialis</name>
    <name type="common">Mediterranean mussel</name>
    <dbReference type="NCBI Taxonomy" id="29158"/>
    <lineage>
        <taxon>Eukaryota</taxon>
        <taxon>Metazoa</taxon>
        <taxon>Spiralia</taxon>
        <taxon>Lophotrochozoa</taxon>
        <taxon>Mollusca</taxon>
        <taxon>Bivalvia</taxon>
        <taxon>Autobranchia</taxon>
        <taxon>Pteriomorphia</taxon>
        <taxon>Mytilida</taxon>
        <taxon>Mytiloidea</taxon>
        <taxon>Mytilidae</taxon>
        <taxon>Mytilinae</taxon>
        <taxon>Mytilus</taxon>
    </lineage>
</organism>
<dbReference type="Gene3D" id="3.30.160.60">
    <property type="entry name" value="Classic Zinc Finger"/>
    <property type="match status" value="1"/>
</dbReference>
<keyword evidence="1" id="KW-0812">Transmembrane</keyword>
<proteinExistence type="predicted"/>
<evidence type="ECO:0000313" key="3">
    <source>
        <dbReference type="Proteomes" id="UP000596742"/>
    </source>
</evidence>
<feature type="transmembrane region" description="Helical" evidence="1">
    <location>
        <begin position="48"/>
        <end position="70"/>
    </location>
</feature>
<keyword evidence="3" id="KW-1185">Reference proteome</keyword>
<evidence type="ECO:0008006" key="4">
    <source>
        <dbReference type="Google" id="ProtNLM"/>
    </source>
</evidence>
<feature type="non-terminal residue" evidence="2">
    <location>
        <position position="240"/>
    </location>
</feature>
<sequence length="240" mass="28326">RLHENTYVKTITCGKIVCKGFSQRPYLQRHMKTHTDTLILFNICTYHIVYFNMHIVFLYMHICYLFVFNARSIRLHFELNRFSIVFMSLVCSVNTLFTYSLIIPLRVRSCKIVNLTFKRKAVTEKPYYHRGYELNLNNPFLKGSTAETGNMRANRVQVITRALKGTCALIGIIFISKNTLFTPRDWAQLNFLKGANVHTKRIIGRFHLEQVIKIYSAIYEKYVHIKKKTMCIYLKKQPHD</sequence>
<evidence type="ECO:0000256" key="1">
    <source>
        <dbReference type="SAM" id="Phobius"/>
    </source>
</evidence>
<feature type="transmembrane region" description="Helical" evidence="1">
    <location>
        <begin position="82"/>
        <end position="102"/>
    </location>
</feature>
<keyword evidence="1" id="KW-1133">Transmembrane helix</keyword>
<keyword evidence="1" id="KW-0472">Membrane</keyword>
<gene>
    <name evidence="2" type="ORF">MGAL_10B083911</name>
</gene>
<comment type="caution">
    <text evidence="2">The sequence shown here is derived from an EMBL/GenBank/DDBJ whole genome shotgun (WGS) entry which is preliminary data.</text>
</comment>